<protein>
    <submittedName>
        <fullName evidence="2">Uncharacterized protein</fullName>
    </submittedName>
</protein>
<feature type="compositionally biased region" description="Acidic residues" evidence="1">
    <location>
        <begin position="348"/>
        <end position="365"/>
    </location>
</feature>
<evidence type="ECO:0000313" key="2">
    <source>
        <dbReference type="EMBL" id="PMB63663.1"/>
    </source>
</evidence>
<dbReference type="Proteomes" id="UP000235728">
    <property type="component" value="Unassembled WGS sequence"/>
</dbReference>
<sequence>MRNGNDGALGQLLPQHPLHRGGGGAIDARRGLVEDDEPGPAQHGAADADELPLALRQVLAAGVNGRVERPGRAEHARYGVGAGSVREAALGIEVVAQSTGEQHGVLLDKGDAAAQGGAVHGREVHAADGQGAAGRGARGEERVGNGGLAGAGAAEHRARRPAGDGEADAVEHGGQAVVVLKGHVGKSNGVARRRPVVGRGRLRVAGGRLRGDGVEHVHALQAHGVELQLGEALAELLHGRHGNRRLREHEADGRRRGAERDHEHDERGARDGRAHGEAEIEPKRHAPEEVVLLLKVVDGFEVALLKARLDAESADGDEAVLHDANVGDDGREVAHLEAAEAAGHGDVEAEEEDEEEGDGAEDGEQDGLVGGNGDDGHDERDEVEDEGLERLQDAAVDHGHVGDEPVLELPRRRRVVVPKRGPADLFHRRPEQALRGGDADAREQHLRAAVAHDLARRQAREHAQPHARMRARVGQAPVAARLEAPRCGRVLAPFLEEPRARNVAVPRYAVRYSQQHPQVPPAGLHVPQVHGPRDAARRAGILGVESPAGEGRVVVVRGGRMVGVVVGRVLVRGVVRMREFLLHLRGGEHARGAGVHVDDGVGDAQHKVVAVRDHDNRAVLCERPLQKASDNGGGRVVVERREGVVEEQHAARRVDGAGEGDARLLSARQADAAFLQLGHVAGGKGGEVRGERAGVDDLAVAVGVKGVLEDNVVADRLVLQPGQLLRVADGLVGDGERSAAQLHLVERGEQQRGLAGADGAADDGEPAGGHLQVEVAQDGGVGGRPGKGGAVKANGLGVGGERGGDVAVGLGHVGVDALDGDGGLPKGRHKVKGLLDRGLELGKELQRRPDDVVGQPAAQDDGKERDAGERIRRAAGDVERGDARANVRHLQALAHLKRAKRKDARAPRVGPAVELERTAGLDKVRHGLRALVRVRRALPLERDEMLDEQRVARQEDGHEREANGRGPAHNVDEKVQGEDDFDGLRHEFLEIPEALRDFVRVAAHEIDDFGIGRGLRGDGGGGGGGRRLVATTADA</sequence>
<feature type="compositionally biased region" description="Gly residues" evidence="1">
    <location>
        <begin position="1014"/>
        <end position="1026"/>
    </location>
</feature>
<comment type="caution">
    <text evidence="2">The sequence shown here is derived from an EMBL/GenBank/DDBJ whole genome shotgun (WGS) entry which is preliminary data.</text>
</comment>
<dbReference type="EMBL" id="MRVG01000017">
    <property type="protein sequence ID" value="PMB63663.1"/>
    <property type="molecule type" value="Genomic_DNA"/>
</dbReference>
<feature type="compositionally biased region" description="Basic and acidic residues" evidence="1">
    <location>
        <begin position="947"/>
        <end position="963"/>
    </location>
</feature>
<reference evidence="2 3" key="1">
    <citation type="journal article" date="2016" name="Appl. Microbiol. Biotechnol.">
        <title>Characterization of T-DNA insertion mutants with decreased virulence in the entomopathogenic fungus Beauveria bassiana JEF-007.</title>
        <authorList>
            <person name="Kim S."/>
            <person name="Lee S.J."/>
            <person name="Nai Y.S."/>
            <person name="Yu J.S."/>
            <person name="Lee M.R."/>
            <person name="Yang Y.T."/>
            <person name="Kim J.S."/>
        </authorList>
    </citation>
    <scope>NUCLEOTIDE SEQUENCE [LARGE SCALE GENOMIC DNA]</scope>
    <source>
        <strain evidence="2 3">JEF-007</strain>
    </source>
</reference>
<feature type="region of interest" description="Disordered" evidence="1">
    <location>
        <begin position="947"/>
        <end position="974"/>
    </location>
</feature>
<feature type="region of interest" description="Disordered" evidence="1">
    <location>
        <begin position="1"/>
        <end position="47"/>
    </location>
</feature>
<proteinExistence type="predicted"/>
<feature type="region of interest" description="Disordered" evidence="1">
    <location>
        <begin position="341"/>
        <end position="385"/>
    </location>
</feature>
<feature type="compositionally biased region" description="Basic and acidic residues" evidence="1">
    <location>
        <begin position="860"/>
        <end position="869"/>
    </location>
</feature>
<feature type="region of interest" description="Disordered" evidence="1">
    <location>
        <begin position="749"/>
        <end position="768"/>
    </location>
</feature>
<accession>A0A2N6N8Q7</accession>
<organism evidence="2 3">
    <name type="scientific">Beauveria bassiana</name>
    <name type="common">White muscardine disease fungus</name>
    <name type="synonym">Tritirachium shiotae</name>
    <dbReference type="NCBI Taxonomy" id="176275"/>
    <lineage>
        <taxon>Eukaryota</taxon>
        <taxon>Fungi</taxon>
        <taxon>Dikarya</taxon>
        <taxon>Ascomycota</taxon>
        <taxon>Pezizomycotina</taxon>
        <taxon>Sordariomycetes</taxon>
        <taxon>Hypocreomycetidae</taxon>
        <taxon>Hypocreales</taxon>
        <taxon>Cordycipitaceae</taxon>
        <taxon>Beauveria</taxon>
    </lineage>
</organism>
<feature type="region of interest" description="Disordered" evidence="1">
    <location>
        <begin position="1014"/>
        <end position="1035"/>
    </location>
</feature>
<feature type="compositionally biased region" description="Basic and acidic residues" evidence="1">
    <location>
        <begin position="245"/>
        <end position="283"/>
    </location>
</feature>
<evidence type="ECO:0000313" key="3">
    <source>
        <dbReference type="Proteomes" id="UP000235728"/>
    </source>
</evidence>
<feature type="region of interest" description="Disordered" evidence="1">
    <location>
        <begin position="845"/>
        <end position="869"/>
    </location>
</feature>
<evidence type="ECO:0000256" key="1">
    <source>
        <dbReference type="SAM" id="MobiDB-lite"/>
    </source>
</evidence>
<feature type="region of interest" description="Disordered" evidence="1">
    <location>
        <begin position="244"/>
        <end position="283"/>
    </location>
</feature>
<dbReference type="AlphaFoldDB" id="A0A2N6N8Q7"/>
<name>A0A2N6N8Q7_BEABA</name>
<gene>
    <name evidence="2" type="ORF">BM221_010404</name>
</gene>